<feature type="compositionally biased region" description="Basic and acidic residues" evidence="10">
    <location>
        <begin position="75"/>
        <end position="88"/>
    </location>
</feature>
<feature type="compositionally biased region" description="Basic and acidic residues" evidence="10">
    <location>
        <begin position="97"/>
        <end position="109"/>
    </location>
</feature>
<comment type="similarity">
    <text evidence="2">Belongs to the class IV-like SAM-binding methyltransferase superfamily. RNA methyltransferase TrmH family.</text>
</comment>
<dbReference type="CDD" id="cd18105">
    <property type="entry name" value="SpoU-like_MRM1"/>
    <property type="match status" value="1"/>
</dbReference>
<organism evidence="12 13">
    <name type="scientific">Colletotrichum fioriniae PJ7</name>
    <dbReference type="NCBI Taxonomy" id="1445577"/>
    <lineage>
        <taxon>Eukaryota</taxon>
        <taxon>Fungi</taxon>
        <taxon>Dikarya</taxon>
        <taxon>Ascomycota</taxon>
        <taxon>Pezizomycotina</taxon>
        <taxon>Sordariomycetes</taxon>
        <taxon>Hypocreomycetidae</taxon>
        <taxon>Glomerellales</taxon>
        <taxon>Glomerellaceae</taxon>
        <taxon>Colletotrichum</taxon>
        <taxon>Colletotrichum acutatum species complex</taxon>
    </lineage>
</organism>
<keyword evidence="6" id="KW-0949">S-adenosyl-L-methionine</keyword>
<dbReference type="Gene3D" id="3.30.1330.30">
    <property type="match status" value="1"/>
</dbReference>
<feature type="region of interest" description="Disordered" evidence="10">
    <location>
        <begin position="169"/>
        <end position="288"/>
    </location>
</feature>
<dbReference type="InterPro" id="IPR029026">
    <property type="entry name" value="tRNA_m1G_MTases_N"/>
</dbReference>
<comment type="subcellular location">
    <subcellularLocation>
        <location evidence="1">Mitochondrion</location>
    </subcellularLocation>
</comment>
<keyword evidence="8" id="KW-0496">Mitochondrion</keyword>
<dbReference type="GO" id="GO:0003723">
    <property type="term" value="F:RNA binding"/>
    <property type="evidence" value="ECO:0007669"/>
    <property type="project" value="InterPro"/>
</dbReference>
<keyword evidence="4 12" id="KW-0489">Methyltransferase</keyword>
<evidence type="ECO:0000259" key="11">
    <source>
        <dbReference type="SMART" id="SM00967"/>
    </source>
</evidence>
<protein>
    <recommendedName>
        <fullName evidence="9">rRNA methyltransferase 1, mitochondrial</fullName>
    </recommendedName>
</protein>
<feature type="compositionally biased region" description="Basic and acidic residues" evidence="10">
    <location>
        <begin position="119"/>
        <end position="132"/>
    </location>
</feature>
<evidence type="ECO:0000256" key="6">
    <source>
        <dbReference type="ARBA" id="ARBA00022691"/>
    </source>
</evidence>
<dbReference type="InterPro" id="IPR047182">
    <property type="entry name" value="MRM1"/>
</dbReference>
<dbReference type="InterPro" id="IPR047261">
    <property type="entry name" value="MRM1_MeTrfase_dom"/>
</dbReference>
<dbReference type="Proteomes" id="UP000020467">
    <property type="component" value="Unassembled WGS sequence"/>
</dbReference>
<dbReference type="SUPFAM" id="SSF55315">
    <property type="entry name" value="L30e-like"/>
    <property type="match status" value="1"/>
</dbReference>
<dbReference type="GO" id="GO:0016435">
    <property type="term" value="F:rRNA (guanine) methyltransferase activity"/>
    <property type="evidence" value="ECO:0007669"/>
    <property type="project" value="TreeGrafter"/>
</dbReference>
<keyword evidence="13" id="KW-1185">Reference proteome</keyword>
<feature type="region of interest" description="Disordered" evidence="10">
    <location>
        <begin position="41"/>
        <end position="143"/>
    </location>
</feature>
<dbReference type="PANTHER" id="PTHR46103">
    <property type="entry name" value="RRNA METHYLTRANSFERASE 1, MITOCHONDRIAL"/>
    <property type="match status" value="1"/>
</dbReference>
<dbReference type="eggNOG" id="KOG0838">
    <property type="taxonomic scope" value="Eukaryota"/>
</dbReference>
<dbReference type="STRING" id="1445577.A0A010Q2P8"/>
<dbReference type="KEGG" id="cfj:CFIO01_09489"/>
<keyword evidence="5" id="KW-0808">Transferase</keyword>
<sequence length="617" mass="69385">MSLLTRWSASRPLTATQRAIQLSGNSFLYGQARNGSLSAIHRGIWRSDKPRNDRTDRNSRPAPRPRLTESQGRGRSRDAAKSKPDAFSERFSSAIGSRRDGPRDREQRHFKPKKAFQKMQERIKEQEEEGGRKSRSKRFNNPEFSFGKKSLVYQLNRGELKDKVGKLLEKSGAKEEEFSKPTAERESGNDWFQGGRQDRQDGRQRDQYQDRRPDRQHERFQDRRPDRQRDQFSNRRPDRRDNQSGARPGFARERMDSMREGVRRELEAAPPRRFGSRQPDHEASSDPSEFRGLVQFTTAASQFLFGRSVVKAALKNSQRKLYHLYLYQGSNKKESMDDRWILSMAEKKKVKITKLYENDQQLLDKMSKGRPHNGIVMETSPLPQLPITGLGAEHSELQGYPVLVGRQSKEDVAINGTEGFIPSRPGTARPLVLLLTEILDPGNLGAILRTARFLGVSAVAITKRTSSSITSTVLKASAGASEELQLFSVEDPGAFLHASAAAGWTSYAAVAPTAGLRRDNRQWTPESIEEKKPLLSQPSILVLGNEGTGLPYDIRKKATHEITIPRVAMSSSVDSLNVSVATALLCNSFLRGTAEPNSLTERLQKEAHKADAGESMF</sequence>
<accession>A0A010Q2P8</accession>
<dbReference type="AlphaFoldDB" id="A0A010Q2P8"/>
<dbReference type="EMBL" id="JARH01001016">
    <property type="protein sequence ID" value="EXF74112.1"/>
    <property type="molecule type" value="Genomic_DNA"/>
</dbReference>
<comment type="caution">
    <text evidence="12">The sequence shown here is derived from an EMBL/GenBank/DDBJ whole genome shotgun (WGS) entry which is preliminary data.</text>
</comment>
<proteinExistence type="inferred from homology"/>
<evidence type="ECO:0000313" key="12">
    <source>
        <dbReference type="EMBL" id="EXF74112.1"/>
    </source>
</evidence>
<evidence type="ECO:0000256" key="5">
    <source>
        <dbReference type="ARBA" id="ARBA00022679"/>
    </source>
</evidence>
<feature type="compositionally biased region" description="Basic and acidic residues" evidence="10">
    <location>
        <begin position="45"/>
        <end position="59"/>
    </location>
</feature>
<feature type="compositionally biased region" description="Basic and acidic residues" evidence="10">
    <location>
        <begin position="196"/>
        <end position="242"/>
    </location>
</feature>
<name>A0A010Q2P8_9PEZI</name>
<reference evidence="12 13" key="1">
    <citation type="submission" date="2014-02" db="EMBL/GenBank/DDBJ databases">
        <title>The genome sequence of Colletotrichum fioriniae PJ7.</title>
        <authorList>
            <person name="Baroncelli R."/>
            <person name="Thon M.R."/>
        </authorList>
    </citation>
    <scope>NUCLEOTIDE SEQUENCE [LARGE SCALE GENOMIC DNA]</scope>
    <source>
        <strain evidence="12 13">PJ7</strain>
    </source>
</reference>
<dbReference type="SMART" id="SM00967">
    <property type="entry name" value="SpoU_sub_bind"/>
    <property type="match status" value="1"/>
</dbReference>
<dbReference type="HOGENOM" id="CLU_021322_5_2_1"/>
<dbReference type="Pfam" id="PF00588">
    <property type="entry name" value="SpoU_methylase"/>
    <property type="match status" value="1"/>
</dbReference>
<evidence type="ECO:0000256" key="4">
    <source>
        <dbReference type="ARBA" id="ARBA00022603"/>
    </source>
</evidence>
<dbReference type="InterPro" id="IPR013123">
    <property type="entry name" value="SpoU_subst-bd"/>
</dbReference>
<dbReference type="Pfam" id="PF08032">
    <property type="entry name" value="SpoU_sub_bind"/>
    <property type="match status" value="1"/>
</dbReference>
<gene>
    <name evidence="12" type="ORF">CFIO01_09489</name>
</gene>
<dbReference type="OrthoDB" id="270651at2759"/>
<dbReference type="SUPFAM" id="SSF75217">
    <property type="entry name" value="alpha/beta knot"/>
    <property type="match status" value="1"/>
</dbReference>
<feature type="compositionally biased region" description="Basic and acidic residues" evidence="10">
    <location>
        <begin position="250"/>
        <end position="267"/>
    </location>
</feature>
<dbReference type="GO" id="GO:0005739">
    <property type="term" value="C:mitochondrion"/>
    <property type="evidence" value="ECO:0007669"/>
    <property type="project" value="UniProtKB-SubCell"/>
</dbReference>
<feature type="domain" description="RNA 2-O ribose methyltransferase substrate binding" evidence="11">
    <location>
        <begin position="303"/>
        <end position="385"/>
    </location>
</feature>
<dbReference type="InterPro" id="IPR029028">
    <property type="entry name" value="Alpha/beta_knot_MTases"/>
</dbReference>
<dbReference type="InterPro" id="IPR029064">
    <property type="entry name" value="Ribosomal_eL30-like_sf"/>
</dbReference>
<evidence type="ECO:0000256" key="10">
    <source>
        <dbReference type="SAM" id="MobiDB-lite"/>
    </source>
</evidence>
<evidence type="ECO:0000256" key="7">
    <source>
        <dbReference type="ARBA" id="ARBA00022946"/>
    </source>
</evidence>
<evidence type="ECO:0000256" key="2">
    <source>
        <dbReference type="ARBA" id="ARBA00007228"/>
    </source>
</evidence>
<evidence type="ECO:0000256" key="1">
    <source>
        <dbReference type="ARBA" id="ARBA00004173"/>
    </source>
</evidence>
<evidence type="ECO:0000313" key="13">
    <source>
        <dbReference type="Proteomes" id="UP000020467"/>
    </source>
</evidence>
<feature type="compositionally biased region" description="Basic and acidic residues" evidence="10">
    <location>
        <begin position="169"/>
        <end position="188"/>
    </location>
</feature>
<dbReference type="PANTHER" id="PTHR46103:SF1">
    <property type="entry name" value="RRNA METHYLTRANSFERASE 1, MITOCHONDRIAL"/>
    <property type="match status" value="1"/>
</dbReference>
<evidence type="ECO:0000256" key="3">
    <source>
        <dbReference type="ARBA" id="ARBA00022552"/>
    </source>
</evidence>
<keyword evidence="3" id="KW-0698">rRNA processing</keyword>
<evidence type="ECO:0000256" key="9">
    <source>
        <dbReference type="ARBA" id="ARBA00034881"/>
    </source>
</evidence>
<keyword evidence="7" id="KW-0809">Transit peptide</keyword>
<dbReference type="Gene3D" id="3.40.1280.10">
    <property type="match status" value="1"/>
</dbReference>
<evidence type="ECO:0000256" key="8">
    <source>
        <dbReference type="ARBA" id="ARBA00023128"/>
    </source>
</evidence>
<dbReference type="InterPro" id="IPR001537">
    <property type="entry name" value="SpoU_MeTrfase"/>
</dbReference>